<evidence type="ECO:0000313" key="8">
    <source>
        <dbReference type="Proteomes" id="UP001291309"/>
    </source>
</evidence>
<evidence type="ECO:0000256" key="5">
    <source>
        <dbReference type="ARBA" id="ARBA00022842"/>
    </source>
</evidence>
<evidence type="ECO:0000256" key="4">
    <source>
        <dbReference type="ARBA" id="ARBA00022723"/>
    </source>
</evidence>
<dbReference type="InterPro" id="IPR000092">
    <property type="entry name" value="Polyprenyl_synt"/>
</dbReference>
<dbReference type="Proteomes" id="UP001291309">
    <property type="component" value="Unassembled WGS sequence"/>
</dbReference>
<dbReference type="SUPFAM" id="SSF48576">
    <property type="entry name" value="Terpenoid synthases"/>
    <property type="match status" value="1"/>
</dbReference>
<reference evidence="7 8" key="1">
    <citation type="submission" date="2023-12" db="EMBL/GenBank/DDBJ databases">
        <title>the genome sequence of Hyalangium sp. s54d21.</title>
        <authorList>
            <person name="Zhang X."/>
        </authorList>
    </citation>
    <scope>NUCLEOTIDE SEQUENCE [LARGE SCALE GENOMIC DNA]</scope>
    <source>
        <strain evidence="8">s54d21</strain>
    </source>
</reference>
<evidence type="ECO:0000256" key="6">
    <source>
        <dbReference type="RuleBase" id="RU004466"/>
    </source>
</evidence>
<dbReference type="EMBL" id="JAXIVS010000021">
    <property type="protein sequence ID" value="MDY7232519.1"/>
    <property type="molecule type" value="Genomic_DNA"/>
</dbReference>
<dbReference type="InterPro" id="IPR033749">
    <property type="entry name" value="Polyprenyl_synt_CS"/>
</dbReference>
<gene>
    <name evidence="7" type="ORF">SYV04_39395</name>
</gene>
<accession>A0ABU5HGD9</accession>
<dbReference type="PANTHER" id="PTHR12001">
    <property type="entry name" value="GERANYLGERANYL PYROPHOSPHATE SYNTHASE"/>
    <property type="match status" value="1"/>
</dbReference>
<keyword evidence="5" id="KW-0460">Magnesium</keyword>
<proteinExistence type="inferred from homology"/>
<evidence type="ECO:0000313" key="7">
    <source>
        <dbReference type="EMBL" id="MDY7232519.1"/>
    </source>
</evidence>
<evidence type="ECO:0000256" key="1">
    <source>
        <dbReference type="ARBA" id="ARBA00001946"/>
    </source>
</evidence>
<name>A0ABU5HGD9_9BACT</name>
<evidence type="ECO:0000256" key="2">
    <source>
        <dbReference type="ARBA" id="ARBA00006706"/>
    </source>
</evidence>
<dbReference type="Pfam" id="PF00348">
    <property type="entry name" value="polyprenyl_synt"/>
    <property type="match status" value="1"/>
</dbReference>
<keyword evidence="8" id="KW-1185">Reference proteome</keyword>
<protein>
    <submittedName>
        <fullName evidence="7">Polyprenyl synthetase family protein</fullName>
    </submittedName>
</protein>
<evidence type="ECO:0000256" key="3">
    <source>
        <dbReference type="ARBA" id="ARBA00022679"/>
    </source>
</evidence>
<dbReference type="CDD" id="cd00685">
    <property type="entry name" value="Trans_IPPS_HT"/>
    <property type="match status" value="1"/>
</dbReference>
<organism evidence="7 8">
    <name type="scientific">Hyalangium rubrum</name>
    <dbReference type="NCBI Taxonomy" id="3103134"/>
    <lineage>
        <taxon>Bacteria</taxon>
        <taxon>Pseudomonadati</taxon>
        <taxon>Myxococcota</taxon>
        <taxon>Myxococcia</taxon>
        <taxon>Myxococcales</taxon>
        <taxon>Cystobacterineae</taxon>
        <taxon>Archangiaceae</taxon>
        <taxon>Hyalangium</taxon>
    </lineage>
</organism>
<comment type="caution">
    <text evidence="7">The sequence shown here is derived from an EMBL/GenBank/DDBJ whole genome shotgun (WGS) entry which is preliminary data.</text>
</comment>
<dbReference type="PROSITE" id="PS00723">
    <property type="entry name" value="POLYPRENYL_SYNTHASE_1"/>
    <property type="match status" value="1"/>
</dbReference>
<dbReference type="PANTHER" id="PTHR12001:SF85">
    <property type="entry name" value="SHORT CHAIN ISOPRENYL DIPHOSPHATE SYNTHASE"/>
    <property type="match status" value="1"/>
</dbReference>
<keyword evidence="4" id="KW-0479">Metal-binding</keyword>
<dbReference type="SFLD" id="SFLDS00005">
    <property type="entry name" value="Isoprenoid_Synthase_Type_I"/>
    <property type="match status" value="1"/>
</dbReference>
<dbReference type="PROSITE" id="PS00444">
    <property type="entry name" value="POLYPRENYL_SYNTHASE_2"/>
    <property type="match status" value="1"/>
</dbReference>
<keyword evidence="3 6" id="KW-0808">Transferase</keyword>
<comment type="similarity">
    <text evidence="2 6">Belongs to the FPP/GGPP synthase family.</text>
</comment>
<dbReference type="Gene3D" id="1.10.600.10">
    <property type="entry name" value="Farnesyl Diphosphate Synthase"/>
    <property type="match status" value="1"/>
</dbReference>
<sequence>MSARATSERVRERLEEYGAAARERMREYLRDGQSRHAFYELVSDYPERGGRALRASLCLATARAFGAQPTEALNSAVALELLHNAFLVHDDLEDESEERRGRPTLHLRHGAPLAINAGDALAVLSLRPLIDNVGMLGSRLALRILEEAERMARESVEGQALELWWRQHHVTDLGEADYLRMVLKKTCWYTSIYPMRVGALIGTRDSVELDRYLHFGFFVGAAFQIQDDLLNLVGDEASYGKERNGDIWEGKRTLMLIHLLNVMDADERARLSRVLGTPRLERTPEEVRWVRECMDRYGSIDYARQVAHGLAGAALHEFWLVFADLPDSPDKDFLAALPTWVIERT</sequence>
<comment type="cofactor">
    <cofactor evidence="1">
        <name>Mg(2+)</name>
        <dbReference type="ChEBI" id="CHEBI:18420"/>
    </cofactor>
</comment>
<dbReference type="RefSeq" id="WP_321551233.1">
    <property type="nucleotide sequence ID" value="NZ_JAXIVS010000021.1"/>
</dbReference>
<dbReference type="InterPro" id="IPR008949">
    <property type="entry name" value="Isoprenoid_synthase_dom_sf"/>
</dbReference>